<keyword evidence="4" id="KW-1185">Reference proteome</keyword>
<keyword evidence="1" id="KW-1133">Transmembrane helix</keyword>
<keyword evidence="1" id="KW-0812">Transmembrane</keyword>
<name>A0A550J5S8_9BACT</name>
<sequence length="110" mass="13283">MTDTPPPRPTPNPDYRVNFFRPRPGYLRQKVRYTWVLLISWAFFTLGFQFLLLLTQDTPEGDSLITETILFGFPLHYWFSGQFLIVWFILLCCLFNLFVDHLTRIHRQRR</sequence>
<feature type="domain" description="Sodium symporter small subunit" evidence="2">
    <location>
        <begin position="25"/>
        <end position="106"/>
    </location>
</feature>
<organism evidence="3 4">
    <name type="scientific">Trichloromonas acetexigens</name>
    <dbReference type="NCBI Taxonomy" id="38815"/>
    <lineage>
        <taxon>Bacteria</taxon>
        <taxon>Pseudomonadati</taxon>
        <taxon>Thermodesulfobacteriota</taxon>
        <taxon>Desulfuromonadia</taxon>
        <taxon>Desulfuromonadales</taxon>
        <taxon>Trichloromonadaceae</taxon>
        <taxon>Trichloromonas</taxon>
    </lineage>
</organism>
<dbReference type="InterPro" id="IPR019886">
    <property type="entry name" value="Na_symporter_ssu"/>
</dbReference>
<dbReference type="Pfam" id="PF13937">
    <property type="entry name" value="DUF4212"/>
    <property type="match status" value="1"/>
</dbReference>
<reference evidence="3 4" key="1">
    <citation type="submission" date="2019-07" db="EMBL/GenBank/DDBJ databases">
        <title>Insights of Desulfuromonas acetexigens electromicrobiology.</title>
        <authorList>
            <person name="Katuri K."/>
            <person name="Sapireddy V."/>
            <person name="Shaw D.R."/>
            <person name="Saikaly P."/>
        </authorList>
    </citation>
    <scope>NUCLEOTIDE SEQUENCE [LARGE SCALE GENOMIC DNA]</scope>
    <source>
        <strain evidence="3 4">2873</strain>
    </source>
</reference>
<evidence type="ECO:0000256" key="1">
    <source>
        <dbReference type="SAM" id="Phobius"/>
    </source>
</evidence>
<proteinExistence type="predicted"/>
<evidence type="ECO:0000313" key="4">
    <source>
        <dbReference type="Proteomes" id="UP000317155"/>
    </source>
</evidence>
<keyword evidence="1" id="KW-0472">Membrane</keyword>
<evidence type="ECO:0000259" key="2">
    <source>
        <dbReference type="Pfam" id="PF13937"/>
    </source>
</evidence>
<evidence type="ECO:0000313" key="3">
    <source>
        <dbReference type="EMBL" id="TRO78565.1"/>
    </source>
</evidence>
<protein>
    <submittedName>
        <fullName evidence="3">DUF4212 domain-containing protein</fullName>
    </submittedName>
</protein>
<feature type="transmembrane region" description="Helical" evidence="1">
    <location>
        <begin position="75"/>
        <end position="99"/>
    </location>
</feature>
<dbReference type="OrthoDB" id="5396605at2"/>
<dbReference type="AlphaFoldDB" id="A0A550J5S8"/>
<dbReference type="Proteomes" id="UP000317155">
    <property type="component" value="Unassembled WGS sequence"/>
</dbReference>
<feature type="transmembrane region" description="Helical" evidence="1">
    <location>
        <begin position="33"/>
        <end position="55"/>
    </location>
</feature>
<accession>A0A550J5S8</accession>
<dbReference type="EMBL" id="VJVV01000016">
    <property type="protein sequence ID" value="TRO78565.1"/>
    <property type="molecule type" value="Genomic_DNA"/>
</dbReference>
<dbReference type="NCBIfam" id="TIGR03647">
    <property type="entry name" value="Na_symport_sm"/>
    <property type="match status" value="1"/>
</dbReference>
<gene>
    <name evidence="3" type="ORF">FL622_15705</name>
</gene>
<dbReference type="RefSeq" id="WP_092054786.1">
    <property type="nucleotide sequence ID" value="NZ_FOJJ01000008.1"/>
</dbReference>
<comment type="caution">
    <text evidence="3">The sequence shown here is derived from an EMBL/GenBank/DDBJ whole genome shotgun (WGS) entry which is preliminary data.</text>
</comment>